<reference evidence="6" key="1">
    <citation type="submission" date="2017-06" db="EMBL/GenBank/DDBJ databases">
        <title>Whole genome sequence of Laribacter hongkongensis LHGZ1.</title>
        <authorList>
            <person name="Chen D."/>
            <person name="Wu H."/>
            <person name="Chen J."/>
        </authorList>
    </citation>
    <scope>NUCLEOTIDE SEQUENCE [LARGE SCALE GENOMIC DNA]</scope>
    <source>
        <strain evidence="6">LHGZ1</strain>
    </source>
</reference>
<dbReference type="Pfam" id="PF13407">
    <property type="entry name" value="Peripla_BP_4"/>
    <property type="match status" value="1"/>
</dbReference>
<evidence type="ECO:0000256" key="1">
    <source>
        <dbReference type="ARBA" id="ARBA00004196"/>
    </source>
</evidence>
<evidence type="ECO:0000256" key="2">
    <source>
        <dbReference type="ARBA" id="ARBA00007639"/>
    </source>
</evidence>
<proteinExistence type="inferred from homology"/>
<dbReference type="InterPro" id="IPR025997">
    <property type="entry name" value="SBP_2_dom"/>
</dbReference>
<name>A0A248LKF2_9NEIS</name>
<organism evidence="5 6">
    <name type="scientific">Laribacter hongkongensis</name>
    <dbReference type="NCBI Taxonomy" id="168471"/>
    <lineage>
        <taxon>Bacteria</taxon>
        <taxon>Pseudomonadati</taxon>
        <taxon>Pseudomonadota</taxon>
        <taxon>Betaproteobacteria</taxon>
        <taxon>Neisseriales</taxon>
        <taxon>Aquaspirillaceae</taxon>
        <taxon>Laribacter</taxon>
    </lineage>
</organism>
<dbReference type="Proteomes" id="UP000197424">
    <property type="component" value="Chromosome"/>
</dbReference>
<gene>
    <name evidence="5" type="primary">rbsB</name>
    <name evidence="5" type="ORF">LHGZ1_2194</name>
</gene>
<accession>A0A248LKF2</accession>
<evidence type="ECO:0000313" key="5">
    <source>
        <dbReference type="EMBL" id="ASJ25025.1"/>
    </source>
</evidence>
<comment type="similarity">
    <text evidence="2">Belongs to the bacterial solute-binding protein 2 family.</text>
</comment>
<sequence length="330" mass="35458">MGWKKRGWLVIGVLCGLVACSESIPRVDNRSHSAFSQSAGQNTSPARIVLVMKSPTNPYFSELANGASRAQLETGIDLSIKVAHEDDALEQQIRLIDEVIAKHQADAIVIAPTDSIRLVPVLARARKAGIHVINIGNRLEPRIVALYGMPVVPLISIDNASAAYQVAGKLAEGLPRGSKVAIIEGLLGTNNTRQRTEGALQAFSEAGLRVVAKQSARWKGDEAYQVTAQLLRDYPDLRAIFCSNDMMALGAARYLREKGITGVRLAGFDGITEARSALHQRQLVATIDQHASEQGYLAVRLAVDAIAGRPLAEETLVDTELLTATATPSP</sequence>
<dbReference type="AlphaFoldDB" id="A0A248LKF2"/>
<dbReference type="PANTHER" id="PTHR46847">
    <property type="entry name" value="D-ALLOSE-BINDING PERIPLASMIC PROTEIN-RELATED"/>
    <property type="match status" value="1"/>
</dbReference>
<evidence type="ECO:0000259" key="4">
    <source>
        <dbReference type="Pfam" id="PF13407"/>
    </source>
</evidence>
<dbReference type="SUPFAM" id="SSF53822">
    <property type="entry name" value="Periplasmic binding protein-like I"/>
    <property type="match status" value="1"/>
</dbReference>
<evidence type="ECO:0000313" key="6">
    <source>
        <dbReference type="Proteomes" id="UP000197424"/>
    </source>
</evidence>
<dbReference type="GO" id="GO:0030246">
    <property type="term" value="F:carbohydrate binding"/>
    <property type="evidence" value="ECO:0007669"/>
    <property type="project" value="UniProtKB-ARBA"/>
</dbReference>
<feature type="domain" description="Periplasmic binding protein" evidence="4">
    <location>
        <begin position="48"/>
        <end position="309"/>
    </location>
</feature>
<dbReference type="EMBL" id="CP022115">
    <property type="protein sequence ID" value="ASJ25025.1"/>
    <property type="molecule type" value="Genomic_DNA"/>
</dbReference>
<dbReference type="GO" id="GO:0030313">
    <property type="term" value="C:cell envelope"/>
    <property type="evidence" value="ECO:0007669"/>
    <property type="project" value="UniProtKB-SubCell"/>
</dbReference>
<protein>
    <submittedName>
        <fullName evidence="5">RbsB</fullName>
    </submittedName>
</protein>
<dbReference type="PROSITE" id="PS51257">
    <property type="entry name" value="PROKAR_LIPOPROTEIN"/>
    <property type="match status" value="1"/>
</dbReference>
<keyword evidence="3" id="KW-0732">Signal</keyword>
<dbReference type="InterPro" id="IPR028082">
    <property type="entry name" value="Peripla_BP_I"/>
</dbReference>
<dbReference type="Gene3D" id="3.40.50.2300">
    <property type="match status" value="2"/>
</dbReference>
<comment type="subcellular location">
    <subcellularLocation>
        <location evidence="1">Cell envelope</location>
    </subcellularLocation>
</comment>
<evidence type="ECO:0000256" key="3">
    <source>
        <dbReference type="ARBA" id="ARBA00022729"/>
    </source>
</evidence>
<dbReference type="PANTHER" id="PTHR46847:SF1">
    <property type="entry name" value="D-ALLOSE-BINDING PERIPLASMIC PROTEIN-RELATED"/>
    <property type="match status" value="1"/>
</dbReference>